<keyword evidence="3" id="KW-1185">Reference proteome</keyword>
<keyword evidence="1" id="KW-1133">Transmembrane helix</keyword>
<evidence type="ECO:0000313" key="2">
    <source>
        <dbReference type="EMBL" id="MDG6894139.1"/>
    </source>
</evidence>
<feature type="transmembrane region" description="Helical" evidence="1">
    <location>
        <begin position="17"/>
        <end position="36"/>
    </location>
</feature>
<dbReference type="Proteomes" id="UP001155500">
    <property type="component" value="Unassembled WGS sequence"/>
</dbReference>
<feature type="transmembrane region" description="Helical" evidence="1">
    <location>
        <begin position="48"/>
        <end position="68"/>
    </location>
</feature>
<proteinExistence type="predicted"/>
<feature type="transmembrane region" description="Helical" evidence="1">
    <location>
        <begin position="108"/>
        <end position="130"/>
    </location>
</feature>
<sequence length="244" mass="28831">MNNNYIQKSQINFEDKVFFILTVFPIFYYCVAAFWGNNDLIRDISRQYCSFYIFGISSYWFICCLKSIKNKWLHYFCNLLTSRFFLLASSLTLLAFFNKKLDEAGVYFYMDIVFFIYSLVFISLGIFRIYKPMEYSEQELNINQPRETHKNLEIKGQQTQEQQRLEEKDKLLCNENLLKTVAVLATELAKHKPNLQRTNKVNISALSRLLTSSEINGLFKNPIAQETYRNSLKNLNLRIDDQGE</sequence>
<gene>
    <name evidence="2" type="ORF">A6A20_00480</name>
</gene>
<evidence type="ECO:0000313" key="3">
    <source>
        <dbReference type="Proteomes" id="UP001155500"/>
    </source>
</evidence>
<comment type="caution">
    <text evidence="2">The sequence shown here is derived from an EMBL/GenBank/DDBJ whole genome shotgun (WGS) entry which is preliminary data.</text>
</comment>
<feature type="transmembrane region" description="Helical" evidence="1">
    <location>
        <begin position="75"/>
        <end position="96"/>
    </location>
</feature>
<reference evidence="2" key="1">
    <citation type="submission" date="2016-03" db="EMBL/GenBank/DDBJ databases">
        <title>Co-evolution between Pasteurellaceae and their hosts.</title>
        <authorList>
            <person name="Hansen M.J."/>
            <person name="Bojesen A.M."/>
            <person name="Planet P."/>
        </authorList>
    </citation>
    <scope>NUCLEOTIDE SEQUENCE</scope>
    <source>
        <strain evidence="2">146/S8/89</strain>
    </source>
</reference>
<keyword evidence="1" id="KW-0472">Membrane</keyword>
<dbReference type="EMBL" id="LWID01000001">
    <property type="protein sequence ID" value="MDG6894139.1"/>
    <property type="molecule type" value="Genomic_DNA"/>
</dbReference>
<evidence type="ECO:0000256" key="1">
    <source>
        <dbReference type="SAM" id="Phobius"/>
    </source>
</evidence>
<organism evidence="2 3">
    <name type="scientific">Volucribacter amazonae</name>
    <dbReference type="NCBI Taxonomy" id="256731"/>
    <lineage>
        <taxon>Bacteria</taxon>
        <taxon>Pseudomonadati</taxon>
        <taxon>Pseudomonadota</taxon>
        <taxon>Gammaproteobacteria</taxon>
        <taxon>Pasteurellales</taxon>
        <taxon>Pasteurellaceae</taxon>
        <taxon>Volucribacter</taxon>
    </lineage>
</organism>
<protein>
    <submittedName>
        <fullName evidence="2">Uncharacterized protein</fullName>
    </submittedName>
</protein>
<name>A0A9X4PBE9_9PAST</name>
<accession>A0A9X4PBE9</accession>
<keyword evidence="1" id="KW-0812">Transmembrane</keyword>
<dbReference type="AlphaFoldDB" id="A0A9X4PBE9"/>
<dbReference type="RefSeq" id="WP_279571639.1">
    <property type="nucleotide sequence ID" value="NZ_LWID01000001.1"/>
</dbReference>